<dbReference type="EMBL" id="ABXJ01000013">
    <property type="protein sequence ID" value="EEA91560.1"/>
    <property type="molecule type" value="Genomic_DNA"/>
</dbReference>
<dbReference type="Pfam" id="PF01035">
    <property type="entry name" value="DNA_binding_1"/>
    <property type="match status" value="2"/>
</dbReference>
<evidence type="ECO:0000256" key="3">
    <source>
        <dbReference type="ARBA" id="ARBA00022679"/>
    </source>
</evidence>
<dbReference type="Pfam" id="PF02870">
    <property type="entry name" value="Methyltransf_1N"/>
    <property type="match status" value="1"/>
</dbReference>
<dbReference type="eggNOG" id="COG0350">
    <property type="taxonomic scope" value="Bacteria"/>
</dbReference>
<evidence type="ECO:0000313" key="10">
    <source>
        <dbReference type="EMBL" id="EEA91560.1"/>
    </source>
</evidence>
<dbReference type="Gene3D" id="3.30.160.70">
    <property type="entry name" value="Methylated DNA-protein cysteine methyltransferase domain"/>
    <property type="match status" value="1"/>
</dbReference>
<dbReference type="PROSITE" id="PS00374">
    <property type="entry name" value="MGMT"/>
    <property type="match status" value="1"/>
</dbReference>
<evidence type="ECO:0000256" key="5">
    <source>
        <dbReference type="ARBA" id="ARBA00023204"/>
    </source>
</evidence>
<dbReference type="PANTHER" id="PTHR10815:SF5">
    <property type="entry name" value="METHYLATED-DNA--PROTEIN-CYSTEINE METHYLTRANSFERASE"/>
    <property type="match status" value="1"/>
</dbReference>
<evidence type="ECO:0000256" key="1">
    <source>
        <dbReference type="ARBA" id="ARBA00001286"/>
    </source>
</evidence>
<dbReference type="NCBIfam" id="TIGR00589">
    <property type="entry name" value="ogt"/>
    <property type="match status" value="1"/>
</dbReference>
<evidence type="ECO:0000256" key="2">
    <source>
        <dbReference type="ARBA" id="ARBA00022603"/>
    </source>
</evidence>
<feature type="compositionally biased region" description="Low complexity" evidence="7">
    <location>
        <begin position="170"/>
        <end position="180"/>
    </location>
</feature>
<keyword evidence="3 10" id="KW-0808">Transferase</keyword>
<accession>B6G847</accession>
<comment type="catalytic activity">
    <reaction evidence="6">
        <text>a 6-O-methyl-2'-deoxyguanosine in DNA + L-cysteinyl-[protein] = S-methyl-L-cysteinyl-[protein] + a 2'-deoxyguanosine in DNA</text>
        <dbReference type="Rhea" id="RHEA:24000"/>
        <dbReference type="Rhea" id="RHEA-COMP:10131"/>
        <dbReference type="Rhea" id="RHEA-COMP:10132"/>
        <dbReference type="Rhea" id="RHEA-COMP:11367"/>
        <dbReference type="Rhea" id="RHEA-COMP:11368"/>
        <dbReference type="ChEBI" id="CHEBI:29950"/>
        <dbReference type="ChEBI" id="CHEBI:82612"/>
        <dbReference type="ChEBI" id="CHEBI:85445"/>
        <dbReference type="ChEBI" id="CHEBI:85448"/>
        <dbReference type="EC" id="2.1.1.63"/>
    </reaction>
</comment>
<dbReference type="AlphaFoldDB" id="B6G847"/>
<dbReference type="SUPFAM" id="SSF46767">
    <property type="entry name" value="Methylated DNA-protein cysteine methyltransferase, C-terminal domain"/>
    <property type="match status" value="2"/>
</dbReference>
<keyword evidence="2 10" id="KW-0489">Methyltransferase</keyword>
<dbReference type="Proteomes" id="UP000003560">
    <property type="component" value="Unassembled WGS sequence"/>
</dbReference>
<dbReference type="GO" id="GO:0003908">
    <property type="term" value="F:methylated-DNA-[protein]-cysteine S-methyltransferase activity"/>
    <property type="evidence" value="ECO:0007669"/>
    <property type="project" value="UniProtKB-EC"/>
</dbReference>
<keyword evidence="11" id="KW-1185">Reference proteome</keyword>
<reference evidence="10 11" key="1">
    <citation type="submission" date="2008-10" db="EMBL/GenBank/DDBJ databases">
        <title>Draft genome sequence of Collinsella stercoris (DSM 13279).</title>
        <authorList>
            <person name="Sudarsanam P."/>
            <person name="Ley R."/>
            <person name="Guruge J."/>
            <person name="Turnbaugh P.J."/>
            <person name="Mahowald M."/>
            <person name="Liep D."/>
            <person name="Gordon J."/>
        </authorList>
    </citation>
    <scope>NUCLEOTIDE SEQUENCE [LARGE SCALE GENOMIC DNA]</scope>
    <source>
        <strain evidence="10 11">DSM 13279</strain>
    </source>
</reference>
<name>B6G847_9ACTN</name>
<keyword evidence="5" id="KW-0234">DNA repair</keyword>
<dbReference type="STRING" id="445975.COLSTE_00237"/>
<evidence type="ECO:0000256" key="7">
    <source>
        <dbReference type="SAM" id="MobiDB-lite"/>
    </source>
</evidence>
<evidence type="ECO:0000259" key="8">
    <source>
        <dbReference type="Pfam" id="PF01035"/>
    </source>
</evidence>
<dbReference type="GO" id="GO:0006281">
    <property type="term" value="P:DNA repair"/>
    <property type="evidence" value="ECO:0007669"/>
    <property type="project" value="UniProtKB-KW"/>
</dbReference>
<comment type="caution">
    <text evidence="10">The sequence shown here is derived from an EMBL/GenBank/DDBJ whole genome shotgun (WGS) entry which is preliminary data.</text>
</comment>
<dbReference type="GO" id="GO:0032259">
    <property type="term" value="P:methylation"/>
    <property type="evidence" value="ECO:0007669"/>
    <property type="project" value="UniProtKB-KW"/>
</dbReference>
<feature type="domain" description="Methylguanine DNA methyltransferase ribonuclease-like" evidence="9">
    <location>
        <begin position="1"/>
        <end position="30"/>
    </location>
</feature>
<dbReference type="InterPro" id="IPR036631">
    <property type="entry name" value="MGMT_N_sf"/>
</dbReference>
<keyword evidence="4" id="KW-0227">DNA damage</keyword>
<evidence type="ECO:0000256" key="4">
    <source>
        <dbReference type="ARBA" id="ARBA00022763"/>
    </source>
</evidence>
<dbReference type="CDD" id="cd06445">
    <property type="entry name" value="ATase"/>
    <property type="match status" value="1"/>
</dbReference>
<evidence type="ECO:0000256" key="6">
    <source>
        <dbReference type="ARBA" id="ARBA00049348"/>
    </source>
</evidence>
<dbReference type="Gene3D" id="1.10.10.10">
    <property type="entry name" value="Winged helix-like DNA-binding domain superfamily/Winged helix DNA-binding domain"/>
    <property type="match status" value="2"/>
</dbReference>
<dbReference type="PANTHER" id="PTHR10815">
    <property type="entry name" value="METHYLATED-DNA--PROTEIN-CYSTEINE METHYLTRANSFERASE"/>
    <property type="match status" value="1"/>
</dbReference>
<sequence>MITTTYHSPLGDITLAADAQGLTGLWFVGQSHYGATLTGGERSFDMQKGAFSAVETDAAVCDSPVVADEVIEGCDATSGGNPMSASDPQNTAAVSVLERAWAWLNAYFAGQAPRWTPPLHVEGTEFQHAVWVALLEIPYGQTVTYGDLARKIGDRRALASSCGRGFSNASAGLGSSSAASGERDAAGGKPDAADGEPDVAGASTAHGERGLSIAAHGAQASSDAALAGRETSDAATSARAVGAAVARNPVSIIIPCHRVVGADGALTGYAGGLGRKRALLELESAR</sequence>
<dbReference type="InterPro" id="IPR036388">
    <property type="entry name" value="WH-like_DNA-bd_sf"/>
</dbReference>
<dbReference type="SUPFAM" id="SSF53155">
    <property type="entry name" value="Methylated DNA-protein cysteine methyltransferase domain"/>
    <property type="match status" value="2"/>
</dbReference>
<protein>
    <submittedName>
        <fullName evidence="10">6-O-methylguanine DNA methyltransferase, DNA binding domain protein</fullName>
        <ecNumber evidence="10">2.1.1.63</ecNumber>
    </submittedName>
</protein>
<comment type="catalytic activity">
    <reaction evidence="1">
        <text>a 4-O-methyl-thymidine in DNA + L-cysteinyl-[protein] = a thymidine in DNA + S-methyl-L-cysteinyl-[protein]</text>
        <dbReference type="Rhea" id="RHEA:53428"/>
        <dbReference type="Rhea" id="RHEA-COMP:10131"/>
        <dbReference type="Rhea" id="RHEA-COMP:10132"/>
        <dbReference type="Rhea" id="RHEA-COMP:13555"/>
        <dbReference type="Rhea" id="RHEA-COMP:13556"/>
        <dbReference type="ChEBI" id="CHEBI:29950"/>
        <dbReference type="ChEBI" id="CHEBI:82612"/>
        <dbReference type="ChEBI" id="CHEBI:137386"/>
        <dbReference type="ChEBI" id="CHEBI:137387"/>
        <dbReference type="EC" id="2.1.1.63"/>
    </reaction>
</comment>
<dbReference type="InterPro" id="IPR036217">
    <property type="entry name" value="MethylDNA_cys_MeTrfase_DNAb"/>
</dbReference>
<reference evidence="10 11" key="2">
    <citation type="submission" date="2008-10" db="EMBL/GenBank/DDBJ databases">
        <authorList>
            <person name="Fulton L."/>
            <person name="Clifton S."/>
            <person name="Fulton B."/>
            <person name="Xu J."/>
            <person name="Minx P."/>
            <person name="Pepin K.H."/>
            <person name="Johnson M."/>
            <person name="Thiruvilangam P."/>
            <person name="Bhonagiri V."/>
            <person name="Nash W.E."/>
            <person name="Mardis E.R."/>
            <person name="Wilson R.K."/>
        </authorList>
    </citation>
    <scope>NUCLEOTIDE SEQUENCE [LARGE SCALE GENOMIC DNA]</scope>
    <source>
        <strain evidence="10 11">DSM 13279</strain>
    </source>
</reference>
<dbReference type="InterPro" id="IPR008332">
    <property type="entry name" value="MethylG_MeTrfase_N"/>
</dbReference>
<organism evidence="10 11">
    <name type="scientific">Collinsella stercoris DSM 13279</name>
    <dbReference type="NCBI Taxonomy" id="445975"/>
    <lineage>
        <taxon>Bacteria</taxon>
        <taxon>Bacillati</taxon>
        <taxon>Actinomycetota</taxon>
        <taxon>Coriobacteriia</taxon>
        <taxon>Coriobacteriales</taxon>
        <taxon>Coriobacteriaceae</taxon>
        <taxon>Collinsella</taxon>
    </lineage>
</organism>
<feature type="region of interest" description="Disordered" evidence="7">
    <location>
        <begin position="170"/>
        <end position="205"/>
    </location>
</feature>
<evidence type="ECO:0000259" key="9">
    <source>
        <dbReference type="Pfam" id="PF02870"/>
    </source>
</evidence>
<evidence type="ECO:0000313" key="11">
    <source>
        <dbReference type="Proteomes" id="UP000003560"/>
    </source>
</evidence>
<dbReference type="InterPro" id="IPR014048">
    <property type="entry name" value="MethylDNA_cys_MeTrfase_DNA-bd"/>
</dbReference>
<dbReference type="HOGENOM" id="CLU_000445_52_2_11"/>
<dbReference type="InterPro" id="IPR001497">
    <property type="entry name" value="MethylDNA_cys_MeTrfase_AS"/>
</dbReference>
<gene>
    <name evidence="10" type="ORF">COLSTE_00237</name>
</gene>
<dbReference type="EC" id="2.1.1.63" evidence="10"/>
<feature type="domain" description="Methylated-DNA-[protein]-cysteine S-methyltransferase DNA binding" evidence="8">
    <location>
        <begin position="234"/>
        <end position="284"/>
    </location>
</feature>
<proteinExistence type="predicted"/>
<feature type="domain" description="Methylated-DNA-[protein]-cysteine S-methyltransferase DNA binding" evidence="8">
    <location>
        <begin position="125"/>
        <end position="157"/>
    </location>
</feature>